<dbReference type="Pfam" id="PF01803">
    <property type="entry name" value="LIM_bind"/>
    <property type="match status" value="1"/>
</dbReference>
<feature type="region of interest" description="Disordered" evidence="1">
    <location>
        <begin position="668"/>
        <end position="770"/>
    </location>
</feature>
<feature type="compositionally biased region" description="Low complexity" evidence="1">
    <location>
        <begin position="202"/>
        <end position="231"/>
    </location>
</feature>
<dbReference type="Proteomes" id="UP000326799">
    <property type="component" value="Unassembled WGS sequence"/>
</dbReference>
<feature type="compositionally biased region" description="Low complexity" evidence="1">
    <location>
        <begin position="123"/>
        <end position="136"/>
    </location>
</feature>
<feature type="compositionally biased region" description="Pro residues" evidence="1">
    <location>
        <begin position="272"/>
        <end position="293"/>
    </location>
</feature>
<keyword evidence="3" id="KW-1185">Reference proteome</keyword>
<dbReference type="InterPro" id="IPR029005">
    <property type="entry name" value="LIM-bd/SEUSS"/>
</dbReference>
<feature type="compositionally biased region" description="Pro residues" evidence="1">
    <location>
        <begin position="324"/>
        <end position="339"/>
    </location>
</feature>
<reference evidence="2 3" key="1">
    <citation type="submission" date="2019-04" db="EMBL/GenBank/DDBJ databases">
        <title>Fungal friends and foes A comparative genomics study of 23 Aspergillus species from section Flavi.</title>
        <authorList>
            <consortium name="DOE Joint Genome Institute"/>
            <person name="Kjaerbolling I."/>
            <person name="Vesth T.C."/>
            <person name="Frisvad J.C."/>
            <person name="Nybo J.L."/>
            <person name="Theobald S."/>
            <person name="Kildgaard S."/>
            <person name="Petersen T.I."/>
            <person name="Kuo A."/>
            <person name="Sato A."/>
            <person name="Lyhne E.K."/>
            <person name="Kogle M.E."/>
            <person name="Wiebenga A."/>
            <person name="Kun R.S."/>
            <person name="Lubbers R.J."/>
            <person name="Makela M.R."/>
            <person name="Barry K."/>
            <person name="Chovatia M."/>
            <person name="Clum A."/>
            <person name="Daum C."/>
            <person name="Haridas S."/>
            <person name="He G."/>
            <person name="LaButti K."/>
            <person name="Lipzen A."/>
            <person name="Mondo S."/>
            <person name="Pangilinan J."/>
            <person name="Riley R."/>
            <person name="Salamov A."/>
            <person name="Simmons B.A."/>
            <person name="Magnuson J.K."/>
            <person name="Henrissat B."/>
            <person name="Mortensen U.H."/>
            <person name="Larsen T.O."/>
            <person name="De vries R.P."/>
            <person name="Grigoriev I.V."/>
            <person name="Machida M."/>
            <person name="Baker S.E."/>
            <person name="Andersen M.R."/>
        </authorList>
    </citation>
    <scope>NUCLEOTIDE SEQUENCE [LARGE SCALE GENOMIC DNA]</scope>
    <source>
        <strain evidence="2 3">CBS 126849</strain>
    </source>
</reference>
<gene>
    <name evidence="2" type="ORF">BDV33DRAFT_139798</name>
</gene>
<evidence type="ECO:0000256" key="1">
    <source>
        <dbReference type="SAM" id="MobiDB-lite"/>
    </source>
</evidence>
<name>A0A5N6EIF7_9EURO</name>
<dbReference type="PRINTS" id="PR01217">
    <property type="entry name" value="PRICHEXTENSN"/>
</dbReference>
<feature type="compositionally biased region" description="Basic residues" evidence="1">
    <location>
        <begin position="761"/>
        <end position="770"/>
    </location>
</feature>
<feature type="region of interest" description="Disordered" evidence="1">
    <location>
        <begin position="1"/>
        <end position="33"/>
    </location>
</feature>
<feature type="region of interest" description="Disordered" evidence="1">
    <location>
        <begin position="123"/>
        <end position="148"/>
    </location>
</feature>
<feature type="compositionally biased region" description="Low complexity" evidence="1">
    <location>
        <begin position="340"/>
        <end position="364"/>
    </location>
</feature>
<dbReference type="EMBL" id="ML733464">
    <property type="protein sequence ID" value="KAB8217396.1"/>
    <property type="molecule type" value="Genomic_DNA"/>
</dbReference>
<dbReference type="AlphaFoldDB" id="A0A5N6EIF7"/>
<sequence>MMMAQPFPAHQGIPQHPGIPPGHPLAPGQHPNAHPGAGMVQQVHPGVSAPGGPQVTQGGPMMGGMPPGAGTTAPGGPVQAHALSHLNPAQAHLFQQPHFAQQFANNPQLMHQQQQQQLLRQRMLFQQQQQQQQQQHGGLPVSMPNGTQPLNAAQLAAMQNPGMRPVISQMQLQQMPHGQPQNIQQQQHFLAMQAQQAQQAQQQQAQQAHQAQQQVQQQTPQPGQQTPQQRPAPQPQNVHDAQSVTPQPQPMPPPHQGSATPQPTPQQHLPTSQPPQQPAIPQPQPTPNPPPQQLPQSQQPGQQGQQGQQQQPQQPQQQAQQQPQQPPQPQQPQSQPQPQPQQGQQGQQQGQQQQPQGQQQQGPPMTVQEAQLKAQQQQNAMMMQQRMNMKGATILCLNTFAEQLSNFTVRGEAHDLLYWQSFVDKFYSPSGVLRQGVWNPQTGSKQFEIATPALARYYLTQFTSGIRHIQMVVENARERDSPNGGHIVESQKTSFIYWFVNDTQIFTNGKLRAHFDMNNKIEMLDIEVTSYTEYLPRSQLQALEAADQKQSPKVSKNMGKRAQQKQAQQPAFTLPESMVTANGVPFAVMSFLEVAETISQMQLLFQYSQQNPQLSAPEALRNLVNSLPTQTPTPGFMPAPMNPAMQPGQNPRGPNMNVPNQFASPAMAHLGLPGAQGSPHLGGSAHPSPAQSHLAGPPGMVPQGQMQPNVGQGTSASASPNVSHKRRRASTVKMENDDGAPEVNGTAPPGPKTVKASPRVGGKRQKGTAN</sequence>
<organism evidence="2 3">
    <name type="scientific">Aspergillus novoparasiticus</name>
    <dbReference type="NCBI Taxonomy" id="986946"/>
    <lineage>
        <taxon>Eukaryota</taxon>
        <taxon>Fungi</taxon>
        <taxon>Dikarya</taxon>
        <taxon>Ascomycota</taxon>
        <taxon>Pezizomycotina</taxon>
        <taxon>Eurotiomycetes</taxon>
        <taxon>Eurotiomycetidae</taxon>
        <taxon>Eurotiales</taxon>
        <taxon>Aspergillaceae</taxon>
        <taxon>Aspergillus</taxon>
        <taxon>Aspergillus subgen. Circumdati</taxon>
    </lineage>
</organism>
<accession>A0A5N6EIF7</accession>
<protein>
    <submittedName>
        <fullName evidence="2">LIM-domain binding protein-domain-containing protein</fullName>
    </submittedName>
</protein>
<proteinExistence type="predicted"/>
<dbReference type="PANTHER" id="PTHR10378">
    <property type="entry name" value="LIM DOMAIN-BINDING PROTEIN"/>
    <property type="match status" value="1"/>
</dbReference>
<feature type="region of interest" description="Disordered" evidence="1">
    <location>
        <begin position="545"/>
        <end position="571"/>
    </location>
</feature>
<evidence type="ECO:0000313" key="2">
    <source>
        <dbReference type="EMBL" id="KAB8217396.1"/>
    </source>
</evidence>
<feature type="compositionally biased region" description="Polar residues" evidence="1">
    <location>
        <begin position="709"/>
        <end position="722"/>
    </location>
</feature>
<evidence type="ECO:0000313" key="3">
    <source>
        <dbReference type="Proteomes" id="UP000326799"/>
    </source>
</evidence>
<feature type="region of interest" description="Disordered" evidence="1">
    <location>
        <begin position="202"/>
        <end position="374"/>
    </location>
</feature>
<feature type="compositionally biased region" description="Low complexity" evidence="1">
    <location>
        <begin position="696"/>
        <end position="708"/>
    </location>
</feature>
<feature type="compositionally biased region" description="Low complexity" evidence="1">
    <location>
        <begin position="294"/>
        <end position="323"/>
    </location>
</feature>